<reference evidence="2 3" key="1">
    <citation type="submission" date="2023-09" db="EMBL/GenBank/DDBJ databases">
        <title>Whole genome shotgun sequencing (WGS) of Bosea sp. ZW T0_25, isolated from stored onions (Allium cepa).</title>
        <authorList>
            <person name="Stoll D.A."/>
            <person name="Huch M."/>
        </authorList>
    </citation>
    <scope>NUCLEOTIDE SEQUENCE [LARGE SCALE GENOMIC DNA]</scope>
    <source>
        <strain evidence="2 3">ZW T0_25</strain>
    </source>
</reference>
<dbReference type="InterPro" id="IPR002931">
    <property type="entry name" value="Transglutaminase-like"/>
</dbReference>
<protein>
    <submittedName>
        <fullName evidence="2">Transglutaminase family protein</fullName>
    </submittedName>
</protein>
<dbReference type="InterPro" id="IPR038765">
    <property type="entry name" value="Papain-like_cys_pep_sf"/>
</dbReference>
<dbReference type="Pfam" id="PF08379">
    <property type="entry name" value="Bact_transglu_N"/>
    <property type="match status" value="1"/>
</dbReference>
<evidence type="ECO:0000313" key="2">
    <source>
        <dbReference type="EMBL" id="MDU0339097.1"/>
    </source>
</evidence>
<dbReference type="PANTHER" id="PTHR33490">
    <property type="entry name" value="BLR5614 PROTEIN-RELATED"/>
    <property type="match status" value="1"/>
</dbReference>
<dbReference type="PANTHER" id="PTHR33490:SF6">
    <property type="entry name" value="SLL1049 PROTEIN"/>
    <property type="match status" value="1"/>
</dbReference>
<sequence length="277" mass="29810">MRIRISHSIAYAYAEPVRQLRQVLRLTPRDHDGQHVMSWRIEPNIDGRLRSSQDPFGNLVHDFSADGPIENYAIEIKGMVETVDLAGVIRGVTEKVPPAVFMRDTRLTEPSAALRDLTAEAEVRARGGSDLSRLHALLETVHETIACVPTGERVGIGASACLEAGEGIPQDVAHVFMTCARSLGAPARYVSGYVAESETLPHAGGAHAWAEAYLPDYGWIGFDCANGLCPIDTHIRVAAGLDYADAAPVRGARTGGNGESLLVEVRAQAAKPRLQGQ</sequence>
<accession>A0ABU3S2T1</accession>
<keyword evidence="3" id="KW-1185">Reference proteome</keyword>
<dbReference type="SMART" id="SM00460">
    <property type="entry name" value="TGc"/>
    <property type="match status" value="1"/>
</dbReference>
<evidence type="ECO:0000313" key="3">
    <source>
        <dbReference type="Proteomes" id="UP001254257"/>
    </source>
</evidence>
<organism evidence="2 3">
    <name type="scientific">Bosea rubneri</name>
    <dbReference type="NCBI Taxonomy" id="3075434"/>
    <lineage>
        <taxon>Bacteria</taxon>
        <taxon>Pseudomonadati</taxon>
        <taxon>Pseudomonadota</taxon>
        <taxon>Alphaproteobacteria</taxon>
        <taxon>Hyphomicrobiales</taxon>
        <taxon>Boseaceae</taxon>
        <taxon>Bosea</taxon>
    </lineage>
</organism>
<dbReference type="InterPro" id="IPR013589">
    <property type="entry name" value="Bac_transglu_N"/>
</dbReference>
<evidence type="ECO:0000259" key="1">
    <source>
        <dbReference type="SMART" id="SM00460"/>
    </source>
</evidence>
<gene>
    <name evidence="2" type="ORF">RKE40_04375</name>
</gene>
<dbReference type="EMBL" id="JAWDID010000004">
    <property type="protein sequence ID" value="MDU0339097.1"/>
    <property type="molecule type" value="Genomic_DNA"/>
</dbReference>
<dbReference type="Gene3D" id="3.10.620.30">
    <property type="match status" value="1"/>
</dbReference>
<proteinExistence type="predicted"/>
<dbReference type="Proteomes" id="UP001254257">
    <property type="component" value="Unassembled WGS sequence"/>
</dbReference>
<feature type="domain" description="Transglutaminase-like" evidence="1">
    <location>
        <begin position="161"/>
        <end position="226"/>
    </location>
</feature>
<dbReference type="RefSeq" id="WP_316017016.1">
    <property type="nucleotide sequence ID" value="NZ_JAWDID010000004.1"/>
</dbReference>
<comment type="caution">
    <text evidence="2">The sequence shown here is derived from an EMBL/GenBank/DDBJ whole genome shotgun (WGS) entry which is preliminary data.</text>
</comment>
<dbReference type="SUPFAM" id="SSF54001">
    <property type="entry name" value="Cysteine proteinases"/>
    <property type="match status" value="1"/>
</dbReference>
<dbReference type="Pfam" id="PF01841">
    <property type="entry name" value="Transglut_core"/>
    <property type="match status" value="1"/>
</dbReference>
<name>A0ABU3S2T1_9HYPH</name>